<dbReference type="EMBL" id="JAEFCI010006003">
    <property type="protein sequence ID" value="KAG5459965.1"/>
    <property type="molecule type" value="Genomic_DNA"/>
</dbReference>
<feature type="compositionally biased region" description="Low complexity" evidence="1">
    <location>
        <begin position="128"/>
        <end position="145"/>
    </location>
</feature>
<feature type="compositionally biased region" description="Basic and acidic residues" evidence="1">
    <location>
        <begin position="183"/>
        <end position="196"/>
    </location>
</feature>
<evidence type="ECO:0000256" key="1">
    <source>
        <dbReference type="SAM" id="MobiDB-lite"/>
    </source>
</evidence>
<organism evidence="2 3">
    <name type="scientific">Olpidium bornovanus</name>
    <dbReference type="NCBI Taxonomy" id="278681"/>
    <lineage>
        <taxon>Eukaryota</taxon>
        <taxon>Fungi</taxon>
        <taxon>Fungi incertae sedis</taxon>
        <taxon>Olpidiomycota</taxon>
        <taxon>Olpidiomycotina</taxon>
        <taxon>Olpidiomycetes</taxon>
        <taxon>Olpidiales</taxon>
        <taxon>Olpidiaceae</taxon>
        <taxon>Olpidium</taxon>
    </lineage>
</organism>
<comment type="caution">
    <text evidence="2">The sequence shown here is derived from an EMBL/GenBank/DDBJ whole genome shotgun (WGS) entry which is preliminary data.</text>
</comment>
<feature type="compositionally biased region" description="Low complexity" evidence="1">
    <location>
        <begin position="42"/>
        <end position="66"/>
    </location>
</feature>
<name>A0A8H8DIW5_9FUNG</name>
<protein>
    <submittedName>
        <fullName evidence="2">Uncharacterized protein</fullName>
    </submittedName>
</protein>
<evidence type="ECO:0000313" key="2">
    <source>
        <dbReference type="EMBL" id="KAG5459965.1"/>
    </source>
</evidence>
<proteinExistence type="predicted"/>
<feature type="region of interest" description="Disordered" evidence="1">
    <location>
        <begin position="1"/>
        <end position="199"/>
    </location>
</feature>
<sequence length="280" mass="28920">MSGAGGDPRGIRSSNAGGPAYDHSVSSHTQGQSQSRQDYRYSHATSSSTSGSASGLGSAAGPAGISVGSGPNGHDDGVRLSFSLTEPSLPVLVTGNSRSREFNDSLPKARCPKSPRGQFSPSPSLSRAAAAAAADAKNAGSAEDAVGTGGSAAVREAGVDGGSGNSRRDASPSVNSVASLNAGKEKPADKSKKKSFDPNAAEAYLQQGVFAASSAAARPRAFSQDMITWKMPWLMPISPPSHPTIPHLSTAWNKIYPQLDDPDVPDHREYLRSSYLLARR</sequence>
<evidence type="ECO:0000313" key="3">
    <source>
        <dbReference type="Proteomes" id="UP000673691"/>
    </source>
</evidence>
<dbReference type="AlphaFoldDB" id="A0A8H8DIW5"/>
<accession>A0A8H8DIW5</accession>
<reference evidence="2 3" key="1">
    <citation type="journal article" name="Sci. Rep.">
        <title>Genome-scale phylogenetic analyses confirm Olpidium as the closest living zoosporic fungus to the non-flagellated, terrestrial fungi.</title>
        <authorList>
            <person name="Chang Y."/>
            <person name="Rochon D."/>
            <person name="Sekimoto S."/>
            <person name="Wang Y."/>
            <person name="Chovatia M."/>
            <person name="Sandor L."/>
            <person name="Salamov A."/>
            <person name="Grigoriev I.V."/>
            <person name="Stajich J.E."/>
            <person name="Spatafora J.W."/>
        </authorList>
    </citation>
    <scope>NUCLEOTIDE SEQUENCE [LARGE SCALE GENOMIC DNA]</scope>
    <source>
        <strain evidence="2">S191</strain>
    </source>
</reference>
<keyword evidence="3" id="KW-1185">Reference proteome</keyword>
<feature type="compositionally biased region" description="Polar residues" evidence="1">
    <location>
        <begin position="24"/>
        <end position="36"/>
    </location>
</feature>
<dbReference type="Proteomes" id="UP000673691">
    <property type="component" value="Unassembled WGS sequence"/>
</dbReference>
<gene>
    <name evidence="2" type="ORF">BJ554DRAFT_8053</name>
</gene>